<dbReference type="Pfam" id="PF00335">
    <property type="entry name" value="Tetraspanin"/>
    <property type="match status" value="1"/>
</dbReference>
<keyword evidence="4 6" id="KW-0472">Membrane</keyword>
<evidence type="ECO:0000313" key="7">
    <source>
        <dbReference type="EMBL" id="ESN91874.1"/>
    </source>
</evidence>
<evidence type="ECO:0000313" key="9">
    <source>
        <dbReference type="Proteomes" id="UP000015101"/>
    </source>
</evidence>
<evidence type="ECO:0000256" key="3">
    <source>
        <dbReference type="ARBA" id="ARBA00022989"/>
    </source>
</evidence>
<dbReference type="RefSeq" id="XP_009030056.1">
    <property type="nucleotide sequence ID" value="XM_009031808.1"/>
</dbReference>
<evidence type="ECO:0000256" key="1">
    <source>
        <dbReference type="ARBA" id="ARBA00004141"/>
    </source>
</evidence>
<accession>T1FHN6</accession>
<dbReference type="EMBL" id="AMQM01007952">
    <property type="status" value="NOT_ANNOTATED_CDS"/>
    <property type="molecule type" value="Genomic_DNA"/>
</dbReference>
<evidence type="ECO:0000313" key="8">
    <source>
        <dbReference type="EnsemblMetazoa" id="HelroP182052"/>
    </source>
</evidence>
<dbReference type="HOGENOM" id="CLU_802353_0_0_1"/>
<comment type="subcellular location">
    <subcellularLocation>
        <location evidence="1">Membrane</location>
        <topology evidence="1">Multi-pass membrane protein</topology>
    </subcellularLocation>
</comment>
<dbReference type="InterPro" id="IPR018499">
    <property type="entry name" value="Tetraspanin/Peripherin"/>
</dbReference>
<reference evidence="7 9" key="2">
    <citation type="journal article" date="2013" name="Nature">
        <title>Insights into bilaterian evolution from three spiralian genomes.</title>
        <authorList>
            <person name="Simakov O."/>
            <person name="Marletaz F."/>
            <person name="Cho S.J."/>
            <person name="Edsinger-Gonzales E."/>
            <person name="Havlak P."/>
            <person name="Hellsten U."/>
            <person name="Kuo D.H."/>
            <person name="Larsson T."/>
            <person name="Lv J."/>
            <person name="Arendt D."/>
            <person name="Savage R."/>
            <person name="Osoegawa K."/>
            <person name="de Jong P."/>
            <person name="Grimwood J."/>
            <person name="Chapman J.A."/>
            <person name="Shapiro H."/>
            <person name="Aerts A."/>
            <person name="Otillar R.P."/>
            <person name="Terry A.Y."/>
            <person name="Boore J.L."/>
            <person name="Grigoriev I.V."/>
            <person name="Lindberg D.R."/>
            <person name="Seaver E.C."/>
            <person name="Weisblat D.A."/>
            <person name="Putnam N.H."/>
            <person name="Rokhsar D.S."/>
        </authorList>
    </citation>
    <scope>NUCLEOTIDE SEQUENCE</scope>
</reference>
<dbReference type="CTD" id="20208335"/>
<feature type="transmembrane region" description="Helical" evidence="6">
    <location>
        <begin position="6"/>
        <end position="24"/>
    </location>
</feature>
<dbReference type="GO" id="GO:0005886">
    <property type="term" value="C:plasma membrane"/>
    <property type="evidence" value="ECO:0000318"/>
    <property type="project" value="GO_Central"/>
</dbReference>
<gene>
    <name evidence="8" type="primary">20208335</name>
    <name evidence="7" type="ORF">HELRODRAFT_182052</name>
</gene>
<keyword evidence="3 6" id="KW-1133">Transmembrane helix</keyword>
<reference evidence="9" key="1">
    <citation type="submission" date="2012-12" db="EMBL/GenBank/DDBJ databases">
        <authorList>
            <person name="Hellsten U."/>
            <person name="Grimwood J."/>
            <person name="Chapman J.A."/>
            <person name="Shapiro H."/>
            <person name="Aerts A."/>
            <person name="Otillar R.P."/>
            <person name="Terry A.Y."/>
            <person name="Boore J.L."/>
            <person name="Simakov O."/>
            <person name="Marletaz F."/>
            <person name="Cho S.-J."/>
            <person name="Edsinger-Gonzales E."/>
            <person name="Havlak P."/>
            <person name="Kuo D.-H."/>
            <person name="Larsson T."/>
            <person name="Lv J."/>
            <person name="Arendt D."/>
            <person name="Savage R."/>
            <person name="Osoegawa K."/>
            <person name="de Jong P."/>
            <person name="Lindberg D.R."/>
            <person name="Seaver E.C."/>
            <person name="Weisblat D.A."/>
            <person name="Putnam N.H."/>
            <person name="Grigoriev I.V."/>
            <person name="Rokhsar D.S."/>
        </authorList>
    </citation>
    <scope>NUCLEOTIDE SEQUENCE</scope>
</reference>
<dbReference type="KEGG" id="hro:HELRODRAFT_182052"/>
<dbReference type="Gene3D" id="1.10.1450.10">
    <property type="entry name" value="Tetraspanin"/>
    <property type="match status" value="1"/>
</dbReference>
<feature type="transmembrane region" description="Helical" evidence="6">
    <location>
        <begin position="44"/>
        <end position="66"/>
    </location>
</feature>
<dbReference type="EMBL" id="KB097694">
    <property type="protein sequence ID" value="ESN91874.1"/>
    <property type="molecule type" value="Genomic_DNA"/>
</dbReference>
<keyword evidence="9" id="KW-1185">Reference proteome</keyword>
<dbReference type="GO" id="GO:0072659">
    <property type="term" value="P:protein localization to plasma membrane"/>
    <property type="evidence" value="ECO:0000318"/>
    <property type="project" value="GO_Central"/>
</dbReference>
<protein>
    <recommendedName>
        <fullName evidence="10">Tetraspanin</fullName>
    </recommendedName>
</protein>
<dbReference type="EnsemblMetazoa" id="HelroT182052">
    <property type="protein sequence ID" value="HelroP182052"/>
    <property type="gene ID" value="HelroG182052"/>
</dbReference>
<proteinExistence type="predicted"/>
<dbReference type="OrthoDB" id="9972904at2759"/>
<dbReference type="AlphaFoldDB" id="T1FHN6"/>
<keyword evidence="2 6" id="KW-0812">Transmembrane</keyword>
<feature type="transmembrane region" description="Helical" evidence="6">
    <location>
        <begin position="72"/>
        <end position="97"/>
    </location>
</feature>
<evidence type="ECO:0000256" key="6">
    <source>
        <dbReference type="SAM" id="Phobius"/>
    </source>
</evidence>
<evidence type="ECO:0000256" key="2">
    <source>
        <dbReference type="ARBA" id="ARBA00022692"/>
    </source>
</evidence>
<evidence type="ECO:0000256" key="4">
    <source>
        <dbReference type="ARBA" id="ARBA00023136"/>
    </source>
</evidence>
<organism evidence="8 9">
    <name type="scientific">Helobdella robusta</name>
    <name type="common">Californian leech</name>
    <dbReference type="NCBI Taxonomy" id="6412"/>
    <lineage>
        <taxon>Eukaryota</taxon>
        <taxon>Metazoa</taxon>
        <taxon>Spiralia</taxon>
        <taxon>Lophotrochozoa</taxon>
        <taxon>Annelida</taxon>
        <taxon>Clitellata</taxon>
        <taxon>Hirudinea</taxon>
        <taxon>Rhynchobdellida</taxon>
        <taxon>Glossiphoniidae</taxon>
        <taxon>Helobdella</taxon>
    </lineage>
</organism>
<evidence type="ECO:0000256" key="5">
    <source>
        <dbReference type="SAM" id="MobiDB-lite"/>
    </source>
</evidence>
<dbReference type="Proteomes" id="UP000015101">
    <property type="component" value="Unassembled WGS sequence"/>
</dbReference>
<sequence>MFITKFLIIFLSIISFFAACFVIWRAKTPEEKFLQFSPKYGQRLIYGQCFAFVMPGSGCLLCVALHNPGRPAPMIFIASLNLVMFLIHGSLNAYTLYSLTDIFDGMKLHEVLSNPSAFPAVNQLQHNISCCGMNSSSNWFPLKYWINDTKLKSISYVIPPSCCVSGKDCIFFSNNLQSLNVNKVGCDSILKEYMSFALSMYTLLAGGLILLEIAIHLSFLFSRGQSPNSHPHSKSDTEKQPLLLEKLFFTLSLPGAIPEAGSDRSSKKSTKAGSTGSRGSNLAGNKGSVLSAGSLKKITSKQEKKKKSKYLQHGSLSEEGDPERDKRLSEFARLQQEADKAIGSFN</sequence>
<feature type="compositionally biased region" description="Low complexity" evidence="5">
    <location>
        <begin position="271"/>
        <end position="280"/>
    </location>
</feature>
<dbReference type="PROSITE" id="PS51257">
    <property type="entry name" value="PROKAR_LIPOPROTEIN"/>
    <property type="match status" value="1"/>
</dbReference>
<dbReference type="SUPFAM" id="SSF48652">
    <property type="entry name" value="Tetraspanin"/>
    <property type="match status" value="1"/>
</dbReference>
<evidence type="ECO:0008006" key="10">
    <source>
        <dbReference type="Google" id="ProtNLM"/>
    </source>
</evidence>
<dbReference type="InParanoid" id="T1FHN6"/>
<feature type="region of interest" description="Disordered" evidence="5">
    <location>
        <begin position="259"/>
        <end position="328"/>
    </location>
</feature>
<dbReference type="InterPro" id="IPR008952">
    <property type="entry name" value="Tetraspanin_EC2_sf"/>
</dbReference>
<feature type="transmembrane region" description="Helical" evidence="6">
    <location>
        <begin position="198"/>
        <end position="221"/>
    </location>
</feature>
<name>T1FHN6_HELRO</name>
<dbReference type="GeneID" id="20208335"/>
<dbReference type="GO" id="GO:0051604">
    <property type="term" value="P:protein maturation"/>
    <property type="evidence" value="ECO:0000318"/>
    <property type="project" value="GO_Central"/>
</dbReference>
<reference evidence="8" key="3">
    <citation type="submission" date="2015-06" db="UniProtKB">
        <authorList>
            <consortium name="EnsemblMetazoa"/>
        </authorList>
    </citation>
    <scope>IDENTIFICATION</scope>
</reference>